<dbReference type="AlphaFoldDB" id="A0A7Y6C2Z4"/>
<name>A0A7Y6C2Z4_9BACL</name>
<reference evidence="2 3" key="1">
    <citation type="submission" date="2020-05" db="EMBL/GenBank/DDBJ databases">
        <title>Genome Sequencing of Type Strains.</title>
        <authorList>
            <person name="Lemaire J.F."/>
            <person name="Inderbitzin P."/>
            <person name="Gregorio O.A."/>
            <person name="Collins S.B."/>
            <person name="Wespe N."/>
            <person name="Knight-Connoni V."/>
        </authorList>
    </citation>
    <scope>NUCLEOTIDE SEQUENCE [LARGE SCALE GENOMIC DNA]</scope>
    <source>
        <strain evidence="2 3">LMG 21957</strain>
    </source>
</reference>
<dbReference type="Proteomes" id="UP000526125">
    <property type="component" value="Unassembled WGS sequence"/>
</dbReference>
<comment type="caution">
    <text evidence="2">The sequence shown here is derived from an EMBL/GenBank/DDBJ whole genome shotgun (WGS) entry which is preliminary data.</text>
</comment>
<feature type="transmembrane region" description="Helical" evidence="1">
    <location>
        <begin position="15"/>
        <end position="37"/>
    </location>
</feature>
<accession>A0A7Y6C2Z4</accession>
<keyword evidence="1" id="KW-0472">Membrane</keyword>
<dbReference type="RefSeq" id="WP_175398780.1">
    <property type="nucleotide sequence ID" value="NZ_JABMCB010000202.1"/>
</dbReference>
<evidence type="ECO:0000313" key="3">
    <source>
        <dbReference type="Proteomes" id="UP000526125"/>
    </source>
</evidence>
<evidence type="ECO:0000256" key="1">
    <source>
        <dbReference type="SAM" id="Phobius"/>
    </source>
</evidence>
<gene>
    <name evidence="2" type="ORF">HP552_28795</name>
</gene>
<dbReference type="EMBL" id="JABMCB010000202">
    <property type="protein sequence ID" value="NUU79201.1"/>
    <property type="molecule type" value="Genomic_DNA"/>
</dbReference>
<organism evidence="2 3">
    <name type="scientific">Paenibacillus xylanilyticus</name>
    <dbReference type="NCBI Taxonomy" id="248903"/>
    <lineage>
        <taxon>Bacteria</taxon>
        <taxon>Bacillati</taxon>
        <taxon>Bacillota</taxon>
        <taxon>Bacilli</taxon>
        <taxon>Bacillales</taxon>
        <taxon>Paenibacillaceae</taxon>
        <taxon>Paenibacillus</taxon>
    </lineage>
</organism>
<protein>
    <submittedName>
        <fullName evidence="2">Uncharacterized protein</fullName>
    </submittedName>
</protein>
<keyword evidence="1" id="KW-1133">Transmembrane helix</keyword>
<sequence length="62" mass="7425">MDEINAWLKQIAQNYLLIVIAAVLFFVFKALIGFYTYRHYDKKLMTLIQKVDTLLEEKNKQE</sequence>
<evidence type="ECO:0000313" key="2">
    <source>
        <dbReference type="EMBL" id="NUU79201.1"/>
    </source>
</evidence>
<proteinExistence type="predicted"/>
<keyword evidence="1" id="KW-0812">Transmembrane</keyword>
<keyword evidence="3" id="KW-1185">Reference proteome</keyword>